<protein>
    <submittedName>
        <fullName evidence="8">Conjugation protein</fullName>
    </submittedName>
</protein>
<dbReference type="AlphaFoldDB" id="A0A559ID90"/>
<dbReference type="SUPFAM" id="SSF52540">
    <property type="entry name" value="P-loop containing nucleoside triphosphate hydrolases"/>
    <property type="match status" value="1"/>
</dbReference>
<dbReference type="CDD" id="cd01127">
    <property type="entry name" value="TrwB_TraG_TraD_VirD4"/>
    <property type="match status" value="1"/>
</dbReference>
<dbReference type="NCBIfam" id="NF045973">
    <property type="entry name" value="conju_CD1115"/>
    <property type="match status" value="1"/>
</dbReference>
<dbReference type="EMBL" id="VNJK01000007">
    <property type="protein sequence ID" value="TVX85629.1"/>
    <property type="molecule type" value="Genomic_DNA"/>
</dbReference>
<dbReference type="InterPro" id="IPR027417">
    <property type="entry name" value="P-loop_NTPase"/>
</dbReference>
<evidence type="ECO:0000256" key="2">
    <source>
        <dbReference type="ARBA" id="ARBA00008806"/>
    </source>
</evidence>
<comment type="caution">
    <text evidence="8">The sequence shown here is derived from an EMBL/GenBank/DDBJ whole genome shotgun (WGS) entry which is preliminary data.</text>
</comment>
<name>A0A559ID90_9BACL</name>
<keyword evidence="5 7" id="KW-1133">Transmembrane helix</keyword>
<organism evidence="8 9">
    <name type="scientific">Paenibacillus agilis</name>
    <dbReference type="NCBI Taxonomy" id="3020863"/>
    <lineage>
        <taxon>Bacteria</taxon>
        <taxon>Bacillati</taxon>
        <taxon>Bacillota</taxon>
        <taxon>Bacilli</taxon>
        <taxon>Bacillales</taxon>
        <taxon>Paenibacillaceae</taxon>
        <taxon>Paenibacillus</taxon>
    </lineage>
</organism>
<dbReference type="OrthoDB" id="9766496at2"/>
<evidence type="ECO:0000256" key="5">
    <source>
        <dbReference type="ARBA" id="ARBA00022989"/>
    </source>
</evidence>
<feature type="transmembrane region" description="Helical" evidence="7">
    <location>
        <begin position="124"/>
        <end position="142"/>
    </location>
</feature>
<evidence type="ECO:0000256" key="6">
    <source>
        <dbReference type="ARBA" id="ARBA00023136"/>
    </source>
</evidence>
<dbReference type="Gene3D" id="3.40.50.300">
    <property type="entry name" value="P-loop containing nucleotide triphosphate hydrolases"/>
    <property type="match status" value="1"/>
</dbReference>
<evidence type="ECO:0000256" key="4">
    <source>
        <dbReference type="ARBA" id="ARBA00022692"/>
    </source>
</evidence>
<evidence type="ECO:0000256" key="7">
    <source>
        <dbReference type="SAM" id="Phobius"/>
    </source>
</evidence>
<evidence type="ECO:0000256" key="1">
    <source>
        <dbReference type="ARBA" id="ARBA00004651"/>
    </source>
</evidence>
<feature type="transmembrane region" description="Helical" evidence="7">
    <location>
        <begin position="61"/>
        <end position="82"/>
    </location>
</feature>
<dbReference type="InterPro" id="IPR051539">
    <property type="entry name" value="T4SS-coupling_protein"/>
</dbReference>
<dbReference type="PANTHER" id="PTHR37937:SF1">
    <property type="entry name" value="CONJUGATIVE TRANSFER: DNA TRANSPORT"/>
    <property type="match status" value="1"/>
</dbReference>
<dbReference type="Proteomes" id="UP000318102">
    <property type="component" value="Unassembled WGS sequence"/>
</dbReference>
<evidence type="ECO:0000256" key="3">
    <source>
        <dbReference type="ARBA" id="ARBA00022475"/>
    </source>
</evidence>
<dbReference type="GO" id="GO:0005886">
    <property type="term" value="C:plasma membrane"/>
    <property type="evidence" value="ECO:0007669"/>
    <property type="project" value="UniProtKB-SubCell"/>
</dbReference>
<reference evidence="8 9" key="1">
    <citation type="submission" date="2019-07" db="EMBL/GenBank/DDBJ databases">
        <authorList>
            <person name="Kim J."/>
        </authorList>
    </citation>
    <scope>NUCLEOTIDE SEQUENCE [LARGE SCALE GENOMIC DNA]</scope>
    <source>
        <strain evidence="8 9">N4</strain>
    </source>
</reference>
<keyword evidence="9" id="KW-1185">Reference proteome</keyword>
<comment type="similarity">
    <text evidence="2">Belongs to the VirD4/TraG family.</text>
</comment>
<evidence type="ECO:0000313" key="8">
    <source>
        <dbReference type="EMBL" id="TVX85629.1"/>
    </source>
</evidence>
<evidence type="ECO:0000313" key="9">
    <source>
        <dbReference type="Proteomes" id="UP000318102"/>
    </source>
</evidence>
<gene>
    <name evidence="8" type="ORF">FPZ44_25085</name>
</gene>
<keyword evidence="6 7" id="KW-0472">Membrane</keyword>
<feature type="transmembrane region" description="Helical" evidence="7">
    <location>
        <begin position="12"/>
        <end position="35"/>
    </location>
</feature>
<keyword evidence="4 7" id="KW-0812">Transmembrane</keyword>
<dbReference type="InterPro" id="IPR003688">
    <property type="entry name" value="TraG/VirD4"/>
</dbReference>
<dbReference type="Pfam" id="PF02534">
    <property type="entry name" value="T4SS-DNA_transf"/>
    <property type="match status" value="1"/>
</dbReference>
<sequence>MKKLLKPKYLSAFLLFLLDLLLLPTMLVFLVTLIINPNDALNLFSNYSPFKAFETLFEEHLLLRTYAILQIPIIIFLVIIIIGKNYMPSATPLTGIGGPPAAGNGQYGSARFQNRKETNKTSKTWPLGSIVIAGGIVFGAILKRRKSSAWIDVNDTNTCIIGTTRSGKTRRLVYPTIWMLAHAGESMLLTDPKGELYDRSSTYLMEMGYKVKVIDFRKPGWGNYWNPMQPVLDALKDGDIATATQHAWSIANMFVYQKPGDKGGESIWKDGAESVIAALIMVVAMEAPNDTQKHMYSVYRTLGELGKARKVRIGNQIVDYVALNDYMENLRFDHPARDAYNTATLAPERTRGSFFSNVASLLRLFSDPSIRYLTSKQDHKLDELGKEKSAVFLIIPDEDKTRHPLAALYVDQSYKALVECANVNGGRLPVRVNKLLDEFGNMPPLKDFDTKLTVSLGRGVRWNIILQDFSQLDSAYGKEVANTIRGNCQNLIYLLTTDPATAKAISERCGKYTVSTQSSSYNVGKGSSVSRGGSFGLTSRDLLTADEILRWPEGFSLVIRARQYPAYLPLPDLSQWPADKDLTPDGGEIKRKIKEVDVFIPDVNADSNHQNEVEEINEGERSVPSFMEAID</sequence>
<accession>A0A559ID90</accession>
<proteinExistence type="inferred from homology"/>
<dbReference type="PANTHER" id="PTHR37937">
    <property type="entry name" value="CONJUGATIVE TRANSFER: DNA TRANSPORT"/>
    <property type="match status" value="1"/>
</dbReference>
<comment type="subcellular location">
    <subcellularLocation>
        <location evidence="1">Cell membrane</location>
        <topology evidence="1">Multi-pass membrane protein</topology>
    </subcellularLocation>
</comment>
<keyword evidence="3" id="KW-1003">Cell membrane</keyword>